<proteinExistence type="inferred from homology"/>
<dbReference type="PRINTS" id="PR00463">
    <property type="entry name" value="EP450I"/>
</dbReference>
<protein>
    <submittedName>
        <fullName evidence="11">Cytochrome p450</fullName>
    </submittedName>
</protein>
<evidence type="ECO:0000256" key="9">
    <source>
        <dbReference type="RuleBase" id="RU000461"/>
    </source>
</evidence>
<dbReference type="PRINTS" id="PR00385">
    <property type="entry name" value="P450"/>
</dbReference>
<organism evidence="11 12">
    <name type="scientific">Colletotrichum kahawae</name>
    <name type="common">Coffee berry disease fungus</name>
    <dbReference type="NCBI Taxonomy" id="34407"/>
    <lineage>
        <taxon>Eukaryota</taxon>
        <taxon>Fungi</taxon>
        <taxon>Dikarya</taxon>
        <taxon>Ascomycota</taxon>
        <taxon>Pezizomycotina</taxon>
        <taxon>Sordariomycetes</taxon>
        <taxon>Hypocreomycetidae</taxon>
        <taxon>Glomerellales</taxon>
        <taxon>Glomerellaceae</taxon>
        <taxon>Colletotrichum</taxon>
        <taxon>Colletotrichum gloeosporioides species complex</taxon>
    </lineage>
</organism>
<dbReference type="InterPro" id="IPR002401">
    <property type="entry name" value="Cyt_P450_E_grp-I"/>
</dbReference>
<evidence type="ECO:0000256" key="10">
    <source>
        <dbReference type="SAM" id="MobiDB-lite"/>
    </source>
</evidence>
<comment type="similarity">
    <text evidence="2 9">Belongs to the cytochrome P450 family.</text>
</comment>
<evidence type="ECO:0000256" key="5">
    <source>
        <dbReference type="ARBA" id="ARBA00023002"/>
    </source>
</evidence>
<dbReference type="Pfam" id="PF00067">
    <property type="entry name" value="p450"/>
    <property type="match status" value="1"/>
</dbReference>
<dbReference type="PANTHER" id="PTHR46300:SF1">
    <property type="entry name" value="P450, PUTATIVE (EUROFUNG)-RELATED"/>
    <property type="match status" value="1"/>
</dbReference>
<evidence type="ECO:0000256" key="2">
    <source>
        <dbReference type="ARBA" id="ARBA00010617"/>
    </source>
</evidence>
<dbReference type="GO" id="GO:0016705">
    <property type="term" value="F:oxidoreductase activity, acting on paired donors, with incorporation or reduction of molecular oxygen"/>
    <property type="evidence" value="ECO:0007669"/>
    <property type="project" value="InterPro"/>
</dbReference>
<dbReference type="EMBL" id="VYYT01000444">
    <property type="protein sequence ID" value="KAK2735561.1"/>
    <property type="molecule type" value="Genomic_DNA"/>
</dbReference>
<sequence>MNSTTLNITVVSDELDHRESLLASIAAQQVFLAASFLAACLFYAHHVSRSKASKLPLPPGPAGWPVIGNLLKYPDTRRWLTEYLWKFNYGPLVYLNILGKPMLILTTVEATHELLNKRAAKYSGRDLSVMAGDLVSKGYNLIFRQYDAQMRLHQRLNVAGLNPRSAALYDLVLRLESLQLLHDILTESRARPDTEGHQTPTPTDMQTSRPFNPRWYFQRANVGSLHVILYGDRLVKEDPTTAGKMDYLLTCPTLQALQNPPLVDTFPWLKSIPYALSPWKLRAESMFKEEEAYHLRNLRNAVNQPGYNVAKQVADSAKRLNMELSDTEISWVIGTLFLANGDTSPTFITWFLVMMINYPRVMHKAQQVLDEVVGRDRLPTHDDRARMPYIDAIIDEVMRYRPVVPSGVDHLSVEEDEYMGYRIPKGTIIVTSQFSLARDKAAFGVDAEEFRPERWLERNDLPIIGFGNGRRVCPGRHVAKEILWIMVTRLLWAYEMEAPIDPETKKRKVIDDRDTVPVGIVIGPSPFEAVFTPRGKWVEDIIENDFKNADFDVNRIMEDVAVSKGL</sequence>
<evidence type="ECO:0000256" key="6">
    <source>
        <dbReference type="ARBA" id="ARBA00023004"/>
    </source>
</evidence>
<evidence type="ECO:0000256" key="8">
    <source>
        <dbReference type="PIRSR" id="PIRSR602401-1"/>
    </source>
</evidence>
<dbReference type="InterPro" id="IPR050364">
    <property type="entry name" value="Cytochrome_P450_fung"/>
</dbReference>
<comment type="cofactor">
    <cofactor evidence="1 8">
        <name>heme</name>
        <dbReference type="ChEBI" id="CHEBI:30413"/>
    </cofactor>
</comment>
<dbReference type="PROSITE" id="PS00086">
    <property type="entry name" value="CYTOCHROME_P450"/>
    <property type="match status" value="1"/>
</dbReference>
<keyword evidence="6 8" id="KW-0408">Iron</keyword>
<dbReference type="GO" id="GO:0004497">
    <property type="term" value="F:monooxygenase activity"/>
    <property type="evidence" value="ECO:0007669"/>
    <property type="project" value="UniProtKB-KW"/>
</dbReference>
<keyword evidence="3 8" id="KW-0349">Heme</keyword>
<feature type="region of interest" description="Disordered" evidence="10">
    <location>
        <begin position="189"/>
        <end position="208"/>
    </location>
</feature>
<keyword evidence="12" id="KW-1185">Reference proteome</keyword>
<keyword evidence="7 9" id="KW-0503">Monooxygenase</keyword>
<dbReference type="Proteomes" id="UP001281614">
    <property type="component" value="Unassembled WGS sequence"/>
</dbReference>
<evidence type="ECO:0000313" key="11">
    <source>
        <dbReference type="EMBL" id="KAK2735561.1"/>
    </source>
</evidence>
<dbReference type="GO" id="GO:0005506">
    <property type="term" value="F:iron ion binding"/>
    <property type="evidence" value="ECO:0007669"/>
    <property type="project" value="InterPro"/>
</dbReference>
<accession>A0AAD9Y4U0</accession>
<dbReference type="Gene3D" id="1.10.630.10">
    <property type="entry name" value="Cytochrome P450"/>
    <property type="match status" value="1"/>
</dbReference>
<feature type="binding site" description="axial binding residue" evidence="8">
    <location>
        <position position="473"/>
    </location>
    <ligand>
        <name>heme</name>
        <dbReference type="ChEBI" id="CHEBI:30413"/>
    </ligand>
    <ligandPart>
        <name>Fe</name>
        <dbReference type="ChEBI" id="CHEBI:18248"/>
    </ligandPart>
</feature>
<evidence type="ECO:0000256" key="1">
    <source>
        <dbReference type="ARBA" id="ARBA00001971"/>
    </source>
</evidence>
<evidence type="ECO:0000313" key="12">
    <source>
        <dbReference type="Proteomes" id="UP001281614"/>
    </source>
</evidence>
<gene>
    <name evidence="11" type="ORF">CKAH01_01942</name>
</gene>
<dbReference type="CDD" id="cd11065">
    <property type="entry name" value="CYP64-like"/>
    <property type="match status" value="1"/>
</dbReference>
<name>A0AAD9Y4U0_COLKA</name>
<evidence type="ECO:0000256" key="4">
    <source>
        <dbReference type="ARBA" id="ARBA00022723"/>
    </source>
</evidence>
<evidence type="ECO:0000256" key="7">
    <source>
        <dbReference type="ARBA" id="ARBA00023033"/>
    </source>
</evidence>
<dbReference type="SUPFAM" id="SSF48264">
    <property type="entry name" value="Cytochrome P450"/>
    <property type="match status" value="1"/>
</dbReference>
<keyword evidence="4 8" id="KW-0479">Metal-binding</keyword>
<comment type="caution">
    <text evidence="11">The sequence shown here is derived from an EMBL/GenBank/DDBJ whole genome shotgun (WGS) entry which is preliminary data.</text>
</comment>
<feature type="compositionally biased region" description="Polar residues" evidence="10">
    <location>
        <begin position="197"/>
        <end position="208"/>
    </location>
</feature>
<dbReference type="InterPro" id="IPR001128">
    <property type="entry name" value="Cyt_P450"/>
</dbReference>
<dbReference type="PANTHER" id="PTHR46300">
    <property type="entry name" value="P450, PUTATIVE (EUROFUNG)-RELATED-RELATED"/>
    <property type="match status" value="1"/>
</dbReference>
<keyword evidence="5 9" id="KW-0560">Oxidoreductase</keyword>
<dbReference type="InterPro" id="IPR017972">
    <property type="entry name" value="Cyt_P450_CS"/>
</dbReference>
<evidence type="ECO:0000256" key="3">
    <source>
        <dbReference type="ARBA" id="ARBA00022617"/>
    </source>
</evidence>
<dbReference type="GO" id="GO:0020037">
    <property type="term" value="F:heme binding"/>
    <property type="evidence" value="ECO:0007669"/>
    <property type="project" value="InterPro"/>
</dbReference>
<dbReference type="AlphaFoldDB" id="A0AAD9Y4U0"/>
<dbReference type="InterPro" id="IPR036396">
    <property type="entry name" value="Cyt_P450_sf"/>
</dbReference>
<reference evidence="11" key="1">
    <citation type="submission" date="2023-02" db="EMBL/GenBank/DDBJ databases">
        <title>Colletotrichum kahawae CIFC_Que2 genome sequencing and assembly.</title>
        <authorList>
            <person name="Baroncelli R."/>
        </authorList>
    </citation>
    <scope>NUCLEOTIDE SEQUENCE</scope>
    <source>
        <strain evidence="11">CIFC_Que2</strain>
    </source>
</reference>